<dbReference type="GO" id="GO:0004645">
    <property type="term" value="F:1,4-alpha-oligoglucan phosphorylase activity"/>
    <property type="evidence" value="ECO:0007669"/>
    <property type="project" value="InterPro"/>
</dbReference>
<dbReference type="Gene3D" id="3.90.1170.30">
    <property type="entry name" value="Pyrimidine nucleoside phosphorylase-like, C-terminal domain"/>
    <property type="match status" value="1"/>
</dbReference>
<dbReference type="InterPro" id="IPR036566">
    <property type="entry name" value="PYNP-like_C_sf"/>
</dbReference>
<evidence type="ECO:0000313" key="6">
    <source>
        <dbReference type="EMBL" id="ATG75520.1"/>
    </source>
</evidence>
<dbReference type="NCBIfam" id="TIGR02645">
    <property type="entry name" value="ARCH_P_rylase"/>
    <property type="match status" value="1"/>
</dbReference>
<evidence type="ECO:0000256" key="1">
    <source>
        <dbReference type="ARBA" id="ARBA00022676"/>
    </source>
</evidence>
<dbReference type="GO" id="GO:0009032">
    <property type="term" value="F:thymidine phosphorylase activity"/>
    <property type="evidence" value="ECO:0007669"/>
    <property type="project" value="UniProtKB-UniRule"/>
</dbReference>
<dbReference type="InterPro" id="IPR017459">
    <property type="entry name" value="Glycosyl_Trfase_fam3_N_dom"/>
</dbReference>
<accession>A0A291HTN1</accession>
<dbReference type="PANTHER" id="PTHR10515">
    <property type="entry name" value="THYMIDINE PHOSPHORYLASE"/>
    <property type="match status" value="1"/>
</dbReference>
<dbReference type="GO" id="GO:0005829">
    <property type="term" value="C:cytosol"/>
    <property type="evidence" value="ECO:0007669"/>
    <property type="project" value="TreeGrafter"/>
</dbReference>
<feature type="domain" description="Pyrimidine nucleoside phosphorylase C-terminal" evidence="5">
    <location>
        <begin position="429"/>
        <end position="496"/>
    </location>
</feature>
<dbReference type="HAMAP" id="MF_00703">
    <property type="entry name" value="Thymid_phosp_2"/>
    <property type="match status" value="1"/>
</dbReference>
<keyword evidence="2 4" id="KW-0808">Transferase</keyword>
<dbReference type="EMBL" id="CP012621">
    <property type="protein sequence ID" value="ATG75520.1"/>
    <property type="molecule type" value="Genomic_DNA"/>
</dbReference>
<dbReference type="SUPFAM" id="SSF52418">
    <property type="entry name" value="Nucleoside phosphorylase/phosphoribosyltransferase catalytic domain"/>
    <property type="match status" value="1"/>
</dbReference>
<name>A0A291HTN1_9GAMM</name>
<dbReference type="InterPro" id="IPR013102">
    <property type="entry name" value="PYNP_C"/>
</dbReference>
<dbReference type="PROSITE" id="PS00647">
    <property type="entry name" value="THYMID_PHOSPHORYLASE"/>
    <property type="match status" value="1"/>
</dbReference>
<comment type="catalytic activity">
    <reaction evidence="3 4">
        <text>thymidine + phosphate = 2-deoxy-alpha-D-ribose 1-phosphate + thymine</text>
        <dbReference type="Rhea" id="RHEA:16037"/>
        <dbReference type="ChEBI" id="CHEBI:17748"/>
        <dbReference type="ChEBI" id="CHEBI:17821"/>
        <dbReference type="ChEBI" id="CHEBI:43474"/>
        <dbReference type="ChEBI" id="CHEBI:57259"/>
        <dbReference type="EC" id="2.4.2.4"/>
    </reaction>
</comment>
<evidence type="ECO:0000256" key="2">
    <source>
        <dbReference type="ARBA" id="ARBA00022679"/>
    </source>
</evidence>
<dbReference type="PANTHER" id="PTHR10515:SF0">
    <property type="entry name" value="THYMIDINE PHOSPHORYLASE"/>
    <property type="match status" value="1"/>
</dbReference>
<dbReference type="Proteomes" id="UP000217763">
    <property type="component" value="Chromosome"/>
</dbReference>
<reference evidence="7" key="1">
    <citation type="submission" date="2015-09" db="EMBL/GenBank/DDBJ databases">
        <authorList>
            <person name="Shao Z."/>
            <person name="Wang L."/>
        </authorList>
    </citation>
    <scope>NUCLEOTIDE SEQUENCE [LARGE SCALE GENOMIC DNA]</scope>
    <source>
        <strain evidence="7">F13-1</strain>
    </source>
</reference>
<dbReference type="AlphaFoldDB" id="A0A291HTN1"/>
<keyword evidence="7" id="KW-1185">Reference proteome</keyword>
<dbReference type="InterPro" id="IPR013466">
    <property type="entry name" value="Thymidine/AMP_Pase"/>
</dbReference>
<dbReference type="InterPro" id="IPR000053">
    <property type="entry name" value="Thymidine/pyrmidine_PPase"/>
</dbReference>
<evidence type="ECO:0000313" key="7">
    <source>
        <dbReference type="Proteomes" id="UP000217763"/>
    </source>
</evidence>
<gene>
    <name evidence="6" type="ORF">AN401_18090</name>
</gene>
<proteinExistence type="inferred from homology"/>
<dbReference type="GO" id="GO:0006206">
    <property type="term" value="P:pyrimidine nucleobase metabolic process"/>
    <property type="evidence" value="ECO:0007669"/>
    <property type="project" value="InterPro"/>
</dbReference>
<dbReference type="KEGG" id="zdf:AN401_18090"/>
<dbReference type="EC" id="2.4.2.4" evidence="4"/>
<comment type="similarity">
    <text evidence="4">Belongs to the thymidine/pyrimidine-nucleoside phosphorylase family. Type 2 subfamily.</text>
</comment>
<dbReference type="SUPFAM" id="SSF47648">
    <property type="entry name" value="Nucleoside phosphorylase/phosphoribosyltransferase N-terminal domain"/>
    <property type="match status" value="1"/>
</dbReference>
<dbReference type="Gene3D" id="1.20.970.50">
    <property type="match status" value="1"/>
</dbReference>
<dbReference type="SMART" id="SM00941">
    <property type="entry name" value="PYNP_C"/>
    <property type="match status" value="1"/>
</dbReference>
<evidence type="ECO:0000256" key="4">
    <source>
        <dbReference type="HAMAP-Rule" id="MF_00703"/>
    </source>
</evidence>
<dbReference type="InterPro" id="IPR035902">
    <property type="entry name" value="Nuc_phospho_transferase"/>
</dbReference>
<dbReference type="InterPro" id="IPR028579">
    <property type="entry name" value="Thym_Pase_Put"/>
</dbReference>
<keyword evidence="1 4" id="KW-0328">Glycosyltransferase</keyword>
<dbReference type="Gene3D" id="3.40.1030.10">
    <property type="entry name" value="Nucleoside phosphorylase/phosphoribosyltransferase catalytic domain"/>
    <property type="match status" value="1"/>
</dbReference>
<dbReference type="Pfam" id="PF07831">
    <property type="entry name" value="PYNP_C"/>
    <property type="match status" value="1"/>
</dbReference>
<dbReference type="RefSeq" id="WP_096780132.1">
    <property type="nucleotide sequence ID" value="NZ_CP012621.1"/>
</dbReference>
<dbReference type="InterPro" id="IPR000312">
    <property type="entry name" value="Glycosyl_Trfase_fam3"/>
</dbReference>
<dbReference type="SUPFAM" id="SSF54680">
    <property type="entry name" value="Pyrimidine nucleoside phosphorylase C-terminal domain"/>
    <property type="match status" value="1"/>
</dbReference>
<dbReference type="GO" id="GO:0006213">
    <property type="term" value="P:pyrimidine nucleoside metabolic process"/>
    <property type="evidence" value="ECO:0007669"/>
    <property type="project" value="InterPro"/>
</dbReference>
<dbReference type="Pfam" id="PF02885">
    <property type="entry name" value="Glycos_trans_3N"/>
    <property type="match status" value="1"/>
</dbReference>
<protein>
    <recommendedName>
        <fullName evidence="4">Putative thymidine phosphorylase</fullName>
        <ecNumber evidence="4">2.4.2.4</ecNumber>
    </recommendedName>
    <alternativeName>
        <fullName evidence="4">TdRPase</fullName>
    </alternativeName>
</protein>
<dbReference type="InterPro" id="IPR036320">
    <property type="entry name" value="Glycosyl_Trfase_fam3_N_dom_sf"/>
</dbReference>
<sequence>MTEPHALIAVEMGIDTHQEPVVFLRADCEVCRAEGFNANTRLQLSLGGRAIIATLNVVTEAVLPPGRVGFSRIAWQRLGLKGGEAVTLSHAPVLHSMSAVRKKIYGHALSAREIDDIIQDISAHRYSDMQIASFVTACVDRLDSGEIIALTRAMVASGKCLSWPDKPQVLDKHCIGGVPGNRTTPIVVAIASAAGLTMPKTSSRAITSPSGTADTMEVLTNVHLGLDQIQATVAQVNACLAWGGAVNLSPADDMLIRIEHALDVDGEGQMVASVLSKKLAAGSTHVLIDIPVGPTAKVRSQPQARHLAHLFDTVGKALGLRLRCLTTRGEEAIGYGIGPAQEALDILAVLNNAPQAPADLRERALFLTGHLLNMASGEELAAAIARARELLASGKAWVQFQRICAAQGGLKAIPQAAFRLELGAGHSGTLLAMDNRRLARLAKLAGAPISPAAGLRLHAKLGQALARGQPLFTLYADSQGELDYAADYYADNQDLFMIGETP</sequence>
<organism evidence="6 7">
    <name type="scientific">Zobellella denitrificans</name>
    <dbReference type="NCBI Taxonomy" id="347534"/>
    <lineage>
        <taxon>Bacteria</taxon>
        <taxon>Pseudomonadati</taxon>
        <taxon>Pseudomonadota</taxon>
        <taxon>Gammaproteobacteria</taxon>
        <taxon>Aeromonadales</taxon>
        <taxon>Aeromonadaceae</taxon>
        <taxon>Zobellella</taxon>
    </lineage>
</organism>
<evidence type="ECO:0000256" key="3">
    <source>
        <dbReference type="ARBA" id="ARBA00048550"/>
    </source>
</evidence>
<dbReference type="NCBIfam" id="NF003338">
    <property type="entry name" value="PRK04350.1"/>
    <property type="match status" value="1"/>
</dbReference>
<dbReference type="Pfam" id="PF00591">
    <property type="entry name" value="Glycos_transf_3"/>
    <property type="match status" value="1"/>
</dbReference>
<dbReference type="InterPro" id="IPR017872">
    <property type="entry name" value="Pyrmidine_PPase_CS"/>
</dbReference>
<evidence type="ECO:0000259" key="5">
    <source>
        <dbReference type="SMART" id="SM00941"/>
    </source>
</evidence>